<keyword evidence="4" id="KW-1185">Reference proteome</keyword>
<evidence type="ECO:0000259" key="2">
    <source>
        <dbReference type="PROSITE" id="PS51186"/>
    </source>
</evidence>
<dbReference type="InterPro" id="IPR016181">
    <property type="entry name" value="Acyl_CoA_acyltransferase"/>
</dbReference>
<keyword evidence="3" id="KW-0808">Transferase</keyword>
<name>A0A1P8K1T4_9BURK</name>
<feature type="domain" description="N-acetyltransferase" evidence="2">
    <location>
        <begin position="20"/>
        <end position="148"/>
    </location>
</feature>
<sequence>MSESPSSTPPNPSTPADGGIVFRPMTALDLPGCQALSEDLRWPHRPADWEQVFAHAEGVVAEQDGRIIATAQRWCWGDRHATIGLVIVSPASQGHGLGRRLMNTMLEGLDGRSVLLQATAEGRGLYERLGFVQTGELRQHQGMAKPTALIGLPPGWRLRPAGANEAAALKRLDTAARGMPRDALIEDLLAIADSCVVLVDHDSAPRGFAMLRRFGRGHIIGPVVAPDAESAKVLIAHLAGQNAGRFTRIDIDFASGLSDWLEGIGLPSVDAPTTMLRGAPLADGPGAPNGPRLFAITTQALC</sequence>
<dbReference type="PANTHER" id="PTHR47237">
    <property type="entry name" value="SLL0310 PROTEIN"/>
    <property type="match status" value="1"/>
</dbReference>
<dbReference type="InterPro" id="IPR052729">
    <property type="entry name" value="Acyl/Acetyltrans_Enzymes"/>
</dbReference>
<dbReference type="PROSITE" id="PS51186">
    <property type="entry name" value="GNAT"/>
    <property type="match status" value="1"/>
</dbReference>
<dbReference type="Gene3D" id="3.40.630.90">
    <property type="match status" value="1"/>
</dbReference>
<organism evidence="3 4">
    <name type="scientific">Rhodoferax koreensis</name>
    <dbReference type="NCBI Taxonomy" id="1842727"/>
    <lineage>
        <taxon>Bacteria</taxon>
        <taxon>Pseudomonadati</taxon>
        <taxon>Pseudomonadota</taxon>
        <taxon>Betaproteobacteria</taxon>
        <taxon>Burkholderiales</taxon>
        <taxon>Comamonadaceae</taxon>
        <taxon>Rhodoferax</taxon>
    </lineage>
</organism>
<dbReference type="AlphaFoldDB" id="A0A1P8K1T4"/>
<reference evidence="3 4" key="1">
    <citation type="submission" date="2017-01" db="EMBL/GenBank/DDBJ databases">
        <authorList>
            <person name="Mah S.A."/>
            <person name="Swanson W.J."/>
            <person name="Moy G.W."/>
            <person name="Vacquier V.D."/>
        </authorList>
    </citation>
    <scope>NUCLEOTIDE SEQUENCE [LARGE SCALE GENOMIC DNA]</scope>
    <source>
        <strain evidence="3 4">DCY110</strain>
    </source>
</reference>
<dbReference type="Pfam" id="PF13508">
    <property type="entry name" value="Acetyltransf_7"/>
    <property type="match status" value="1"/>
</dbReference>
<dbReference type="Pfam" id="PF18014">
    <property type="entry name" value="Acetyltransf_18"/>
    <property type="match status" value="1"/>
</dbReference>
<dbReference type="PANTHER" id="PTHR47237:SF2">
    <property type="entry name" value="BLL4206 PROTEIN"/>
    <property type="match status" value="1"/>
</dbReference>
<dbReference type="RefSeq" id="WP_076202970.1">
    <property type="nucleotide sequence ID" value="NZ_CP019236.1"/>
</dbReference>
<dbReference type="Proteomes" id="UP000186609">
    <property type="component" value="Chromosome"/>
</dbReference>
<evidence type="ECO:0000313" key="3">
    <source>
        <dbReference type="EMBL" id="APW39957.1"/>
    </source>
</evidence>
<dbReference type="KEGG" id="rhy:RD110_24405"/>
<gene>
    <name evidence="3" type="ORF">RD110_24405</name>
</gene>
<dbReference type="Gene3D" id="3.40.630.30">
    <property type="match status" value="1"/>
</dbReference>
<dbReference type="InterPro" id="IPR041496">
    <property type="entry name" value="YitH/HolE_GNAT"/>
</dbReference>
<dbReference type="SUPFAM" id="SSF55729">
    <property type="entry name" value="Acyl-CoA N-acyltransferases (Nat)"/>
    <property type="match status" value="1"/>
</dbReference>
<dbReference type="EMBL" id="CP019236">
    <property type="protein sequence ID" value="APW39957.1"/>
    <property type="molecule type" value="Genomic_DNA"/>
</dbReference>
<dbReference type="InterPro" id="IPR000182">
    <property type="entry name" value="GNAT_dom"/>
</dbReference>
<accession>A0A1P8K1T4</accession>
<dbReference type="GO" id="GO:0016747">
    <property type="term" value="F:acyltransferase activity, transferring groups other than amino-acyl groups"/>
    <property type="evidence" value="ECO:0007669"/>
    <property type="project" value="InterPro"/>
</dbReference>
<dbReference type="STRING" id="1842727.RD110_24405"/>
<feature type="region of interest" description="Disordered" evidence="1">
    <location>
        <begin position="1"/>
        <end position="20"/>
    </location>
</feature>
<dbReference type="OrthoDB" id="510731at2"/>
<proteinExistence type="predicted"/>
<evidence type="ECO:0000256" key="1">
    <source>
        <dbReference type="SAM" id="MobiDB-lite"/>
    </source>
</evidence>
<protein>
    <submittedName>
        <fullName evidence="3">GNAT family N-acetyltransferase</fullName>
    </submittedName>
</protein>
<dbReference type="CDD" id="cd04301">
    <property type="entry name" value="NAT_SF"/>
    <property type="match status" value="1"/>
</dbReference>
<evidence type="ECO:0000313" key="4">
    <source>
        <dbReference type="Proteomes" id="UP000186609"/>
    </source>
</evidence>